<gene>
    <name evidence="3" type="ORF">DY251_10920</name>
</gene>
<dbReference type="InterPro" id="IPR003788">
    <property type="entry name" value="NDUFAF7"/>
</dbReference>
<dbReference type="Pfam" id="PF02636">
    <property type="entry name" value="Methyltransf_28"/>
    <property type="match status" value="1"/>
</dbReference>
<comment type="caution">
    <text evidence="3">The sequence shown here is derived from an EMBL/GenBank/DDBJ whole genome shotgun (WGS) entry which is preliminary data.</text>
</comment>
<evidence type="ECO:0000313" key="3">
    <source>
        <dbReference type="EMBL" id="RFC67502.1"/>
    </source>
</evidence>
<reference evidence="4" key="1">
    <citation type="submission" date="2018-08" db="EMBL/GenBank/DDBJ databases">
        <authorList>
            <person name="Im W.T."/>
        </authorList>
    </citation>
    <scope>NUCLEOTIDE SEQUENCE [LARGE SCALE GENOMIC DNA]</scope>
    <source>
        <strain evidence="4">LA-28</strain>
    </source>
</reference>
<dbReference type="RefSeq" id="WP_116623936.1">
    <property type="nucleotide sequence ID" value="NZ_QURN01000007.1"/>
</dbReference>
<keyword evidence="2 3" id="KW-0808">Transferase</keyword>
<evidence type="ECO:0000256" key="2">
    <source>
        <dbReference type="ARBA" id="ARBA00022679"/>
    </source>
</evidence>
<protein>
    <submittedName>
        <fullName evidence="3">Class I SAM-dependent methyltransferase</fullName>
    </submittedName>
</protein>
<name>A0A371XE63_9HYPH</name>
<evidence type="ECO:0000313" key="4">
    <source>
        <dbReference type="Proteomes" id="UP000262379"/>
    </source>
</evidence>
<evidence type="ECO:0000256" key="1">
    <source>
        <dbReference type="ARBA" id="ARBA00022603"/>
    </source>
</evidence>
<sequence length="359" mass="38344">MNALASKIAGLIRATGPLPVSDYMALCLFDPEHGYYTTRQPFGRDGDFITAPEISQMFGELIGAWLAAAWRDLGEPRGTILAEIGPGRGTLMKDILRTVAQIAPDLFANSTVHLIEASPRLTKIQQQTLESAGVTPTWHKAMSELPAGPLLIVGNELFDALPTRQYILTEQDWRERCVGLNDQDELVFVAGSGSIDTDLLPPEAASAPPGTVFEASPARSSLMQHIAQDIAEQSGAALFIDYGHLEPGLGDTLQAVLDHKYDDPLANPGRADLTTHVDFAALASAVRAVGLIPHMTTQGDFLVRTGLLERAGRLGSNVGPAIRAQLSEAVERLAGPDKMGNLFKVLAFSSSSKAPAPFA</sequence>
<proteinExistence type="predicted"/>
<dbReference type="GO" id="GO:0035243">
    <property type="term" value="F:protein-arginine omega-N symmetric methyltransferase activity"/>
    <property type="evidence" value="ECO:0007669"/>
    <property type="project" value="TreeGrafter"/>
</dbReference>
<dbReference type="AlphaFoldDB" id="A0A371XE63"/>
<keyword evidence="4" id="KW-1185">Reference proteome</keyword>
<organism evidence="3 4">
    <name type="scientific">Mesorhizobium denitrificans</name>
    <dbReference type="NCBI Taxonomy" id="2294114"/>
    <lineage>
        <taxon>Bacteria</taxon>
        <taxon>Pseudomonadati</taxon>
        <taxon>Pseudomonadota</taxon>
        <taxon>Alphaproteobacteria</taxon>
        <taxon>Hyphomicrobiales</taxon>
        <taxon>Phyllobacteriaceae</taxon>
        <taxon>Mesorhizobium</taxon>
    </lineage>
</organism>
<dbReference type="GO" id="GO:0032259">
    <property type="term" value="P:methylation"/>
    <property type="evidence" value="ECO:0007669"/>
    <property type="project" value="UniProtKB-KW"/>
</dbReference>
<accession>A0A371XE63</accession>
<dbReference type="InterPro" id="IPR038375">
    <property type="entry name" value="NDUFAF7_sf"/>
</dbReference>
<dbReference type="Proteomes" id="UP000262379">
    <property type="component" value="Unassembled WGS sequence"/>
</dbReference>
<dbReference type="PANTHER" id="PTHR12049">
    <property type="entry name" value="PROTEIN ARGININE METHYLTRANSFERASE NDUFAF7, MITOCHONDRIAL"/>
    <property type="match status" value="1"/>
</dbReference>
<dbReference type="Gene3D" id="3.40.50.12710">
    <property type="match status" value="1"/>
</dbReference>
<dbReference type="EMBL" id="QURN01000007">
    <property type="protein sequence ID" value="RFC67502.1"/>
    <property type="molecule type" value="Genomic_DNA"/>
</dbReference>
<dbReference type="InterPro" id="IPR029063">
    <property type="entry name" value="SAM-dependent_MTases_sf"/>
</dbReference>
<dbReference type="SUPFAM" id="SSF53335">
    <property type="entry name" value="S-adenosyl-L-methionine-dependent methyltransferases"/>
    <property type="match status" value="1"/>
</dbReference>
<keyword evidence="1 3" id="KW-0489">Methyltransferase</keyword>
<dbReference type="PANTHER" id="PTHR12049:SF7">
    <property type="entry name" value="PROTEIN ARGININE METHYLTRANSFERASE NDUFAF7, MITOCHONDRIAL"/>
    <property type="match status" value="1"/>
</dbReference>